<reference evidence="1" key="1">
    <citation type="submission" date="2014-11" db="EMBL/GenBank/DDBJ databases">
        <authorList>
            <person name="Amaro Gonzalez C."/>
        </authorList>
    </citation>
    <scope>NUCLEOTIDE SEQUENCE</scope>
</reference>
<proteinExistence type="predicted"/>
<reference evidence="1" key="2">
    <citation type="journal article" date="2015" name="Fish Shellfish Immunol.">
        <title>Early steps in the European eel (Anguilla anguilla)-Vibrio vulnificus interaction in the gills: Role of the RtxA13 toxin.</title>
        <authorList>
            <person name="Callol A."/>
            <person name="Pajuelo D."/>
            <person name="Ebbesson L."/>
            <person name="Teles M."/>
            <person name="MacKenzie S."/>
            <person name="Amaro C."/>
        </authorList>
    </citation>
    <scope>NUCLEOTIDE SEQUENCE</scope>
</reference>
<name>A0A0E9WDT5_ANGAN</name>
<organism evidence="1">
    <name type="scientific">Anguilla anguilla</name>
    <name type="common">European freshwater eel</name>
    <name type="synonym">Muraena anguilla</name>
    <dbReference type="NCBI Taxonomy" id="7936"/>
    <lineage>
        <taxon>Eukaryota</taxon>
        <taxon>Metazoa</taxon>
        <taxon>Chordata</taxon>
        <taxon>Craniata</taxon>
        <taxon>Vertebrata</taxon>
        <taxon>Euteleostomi</taxon>
        <taxon>Actinopterygii</taxon>
        <taxon>Neopterygii</taxon>
        <taxon>Teleostei</taxon>
        <taxon>Anguilliformes</taxon>
        <taxon>Anguillidae</taxon>
        <taxon>Anguilla</taxon>
    </lineage>
</organism>
<accession>A0A0E9WDT5</accession>
<evidence type="ECO:0000313" key="1">
    <source>
        <dbReference type="EMBL" id="JAH88461.1"/>
    </source>
</evidence>
<sequence length="36" mass="4377">MKLYVCFLGRCKSFLIKFAEFSHELCFCYGYFKILK</sequence>
<dbReference type="AlphaFoldDB" id="A0A0E9WDT5"/>
<protein>
    <submittedName>
        <fullName evidence="1">Uncharacterized protein</fullName>
    </submittedName>
</protein>
<dbReference type="EMBL" id="GBXM01020116">
    <property type="protein sequence ID" value="JAH88461.1"/>
    <property type="molecule type" value="Transcribed_RNA"/>
</dbReference>